<name>A4BRU9_9GAMM</name>
<dbReference type="CDD" id="cd01994">
    <property type="entry name" value="AANH_PF0828-like"/>
    <property type="match status" value="1"/>
</dbReference>
<dbReference type="InterPro" id="IPR002761">
    <property type="entry name" value="Diphthami_syn_dom"/>
</dbReference>
<accession>A4BRU9</accession>
<evidence type="ECO:0000313" key="2">
    <source>
        <dbReference type="EMBL" id="EAR21670.1"/>
    </source>
</evidence>
<dbReference type="SUPFAM" id="SSF52402">
    <property type="entry name" value="Adenine nucleotide alpha hydrolases-like"/>
    <property type="match status" value="1"/>
</dbReference>
<dbReference type="InterPro" id="IPR014729">
    <property type="entry name" value="Rossmann-like_a/b/a_fold"/>
</dbReference>
<sequence>MELNSMHHNEPAKVLLAWSGGKDSMLALHALQTDPRYEVVALLTTLVQEYRRISHHGVREPLLEQQAAALGLPLEKVYLPASSCTNAQYEACMERVLTRYAASGVHGVAHGDIFLADLRAYRERNLAKVDLQGLFPLWGRAPREIIQQFEALGYRAYLCCVDAAKLGPEFLGCELGTDLLDMLPPQVDPCGEYGEYHTFVYAGPLFQRPLAITQGERVSRDGRHFIDLLPMAQPPEYQTNILNPTQEAVPQNTAGD</sequence>
<comment type="caution">
    <text evidence="2">The sequence shown here is derived from an EMBL/GenBank/DDBJ whole genome shotgun (WGS) entry which is preliminary data.</text>
</comment>
<feature type="domain" description="Diphthamide synthase" evidence="1">
    <location>
        <begin position="13"/>
        <end position="223"/>
    </location>
</feature>
<dbReference type="Gene3D" id="3.90.1490.10">
    <property type="entry name" value="putative n-type atp pyrophosphatase, domain 2"/>
    <property type="match status" value="1"/>
</dbReference>
<dbReference type="HOGENOM" id="CLU_010289_1_1_6"/>
<evidence type="ECO:0000259" key="1">
    <source>
        <dbReference type="Pfam" id="PF01902"/>
    </source>
</evidence>
<dbReference type="STRING" id="314278.NB231_02848"/>
<dbReference type="EMBL" id="AAOF01000007">
    <property type="protein sequence ID" value="EAR21670.1"/>
    <property type="molecule type" value="Genomic_DNA"/>
</dbReference>
<keyword evidence="3" id="KW-1185">Reference proteome</keyword>
<protein>
    <recommendedName>
        <fullName evidence="1">Diphthamide synthase domain-containing protein</fullName>
    </recommendedName>
</protein>
<dbReference type="Proteomes" id="UP000003374">
    <property type="component" value="Unassembled WGS sequence"/>
</dbReference>
<proteinExistence type="predicted"/>
<dbReference type="AlphaFoldDB" id="A4BRU9"/>
<reference evidence="2 3" key="1">
    <citation type="submission" date="2006-02" db="EMBL/GenBank/DDBJ databases">
        <authorList>
            <person name="Waterbury J."/>
            <person name="Ferriera S."/>
            <person name="Johnson J."/>
            <person name="Kravitz S."/>
            <person name="Halpern A."/>
            <person name="Remington K."/>
            <person name="Beeson K."/>
            <person name="Tran B."/>
            <person name="Rogers Y.-H."/>
            <person name="Friedman R."/>
            <person name="Venter J.C."/>
        </authorList>
    </citation>
    <scope>NUCLEOTIDE SEQUENCE [LARGE SCALE GENOMIC DNA]</scope>
    <source>
        <strain evidence="2 3">Nb-231</strain>
    </source>
</reference>
<evidence type="ECO:0000313" key="3">
    <source>
        <dbReference type="Proteomes" id="UP000003374"/>
    </source>
</evidence>
<dbReference type="Pfam" id="PF01902">
    <property type="entry name" value="Diphthami_syn_2"/>
    <property type="match status" value="1"/>
</dbReference>
<dbReference type="Gene3D" id="3.40.50.620">
    <property type="entry name" value="HUPs"/>
    <property type="match status" value="1"/>
</dbReference>
<gene>
    <name evidence="2" type="ORF">NB231_02848</name>
</gene>
<organism evidence="2 3">
    <name type="scientific">Nitrococcus mobilis Nb-231</name>
    <dbReference type="NCBI Taxonomy" id="314278"/>
    <lineage>
        <taxon>Bacteria</taxon>
        <taxon>Pseudomonadati</taxon>
        <taxon>Pseudomonadota</taxon>
        <taxon>Gammaproteobacteria</taxon>
        <taxon>Chromatiales</taxon>
        <taxon>Ectothiorhodospiraceae</taxon>
        <taxon>Nitrococcus</taxon>
    </lineage>
</organism>
<dbReference type="eggNOG" id="COG2102">
    <property type="taxonomic scope" value="Bacteria"/>
</dbReference>